<evidence type="ECO:0000259" key="8">
    <source>
        <dbReference type="PROSITE" id="PS50905"/>
    </source>
</evidence>
<evidence type="ECO:0000313" key="9">
    <source>
        <dbReference type="EMBL" id="PSX01852.1"/>
    </source>
</evidence>
<protein>
    <recommendedName>
        <fullName evidence="7">Ferritin</fullName>
        <ecNumber evidence="7">1.16.3.2</ecNumber>
    </recommendedName>
</protein>
<dbReference type="InterPro" id="IPR012347">
    <property type="entry name" value="Ferritin-like"/>
</dbReference>
<keyword evidence="3 6" id="KW-0479">Metal-binding</keyword>
<dbReference type="GO" id="GO:0008199">
    <property type="term" value="F:ferric iron binding"/>
    <property type="evidence" value="ECO:0007669"/>
    <property type="project" value="InterPro"/>
</dbReference>
<dbReference type="InterPro" id="IPR009040">
    <property type="entry name" value="Ferritin-like_diiron"/>
</dbReference>
<keyword evidence="7" id="KW-0963">Cytoplasm</keyword>
<name>A0A0D8MFD5_PHOAN</name>
<evidence type="ECO:0000313" key="10">
    <source>
        <dbReference type="EMBL" id="PSX03007.1"/>
    </source>
</evidence>
<evidence type="ECO:0000256" key="5">
    <source>
        <dbReference type="ARBA" id="ARBA00023004"/>
    </source>
</evidence>
<feature type="binding site" evidence="6">
    <location>
        <position position="94"/>
    </location>
    <ligand>
        <name>Fe cation</name>
        <dbReference type="ChEBI" id="CHEBI:24875"/>
        <label>1</label>
    </ligand>
</feature>
<dbReference type="InterPro" id="IPR041719">
    <property type="entry name" value="Ferritin_prok"/>
</dbReference>
<evidence type="ECO:0000256" key="2">
    <source>
        <dbReference type="ARBA" id="ARBA00022434"/>
    </source>
</evidence>
<keyword evidence="5 6" id="KW-0408">Iron</keyword>
<keyword evidence="2 7" id="KW-0409">Iron storage</keyword>
<dbReference type="NCBIfam" id="NF007638">
    <property type="entry name" value="PRK10304.1"/>
    <property type="match status" value="1"/>
</dbReference>
<sequence>MLAKAMVDNLNEQINLEFFSSNLYLQMSAWCEDKGFEGAAEFLRAHAVEEMEHMQRLFTYVSETGALPILGTIEAPKHEYASLGDVFRETYEHEQLITKKINELAHVAFTTQDYSTFNFLQWYVSEQHEEEKLFKGILDKIELVGEDGKALFFIDKDLAAMAKAESTSVMDSQA</sequence>
<feature type="binding site" evidence="6">
    <location>
        <position position="53"/>
    </location>
    <ligand>
        <name>Fe cation</name>
        <dbReference type="ChEBI" id="CHEBI:24875"/>
        <label>1</label>
    </ligand>
</feature>
<feature type="binding site" evidence="6">
    <location>
        <position position="50"/>
    </location>
    <ligand>
        <name>Fe cation</name>
        <dbReference type="ChEBI" id="CHEBI:24875"/>
        <label>1</label>
    </ligand>
</feature>
<dbReference type="EMBL" id="PYOU01000029">
    <property type="protein sequence ID" value="PSX03007.1"/>
    <property type="molecule type" value="Genomic_DNA"/>
</dbReference>
<feature type="binding site" evidence="6">
    <location>
        <position position="17"/>
    </location>
    <ligand>
        <name>Fe cation</name>
        <dbReference type="ChEBI" id="CHEBI:24875"/>
        <label>1</label>
    </ligand>
</feature>
<evidence type="ECO:0000256" key="7">
    <source>
        <dbReference type="RuleBase" id="RU361145"/>
    </source>
</evidence>
<evidence type="ECO:0000256" key="3">
    <source>
        <dbReference type="ARBA" id="ARBA00022723"/>
    </source>
</evidence>
<gene>
    <name evidence="10" type="ORF">C0W27_21515</name>
    <name evidence="9" type="ORF">C0W41_21300</name>
</gene>
<organism evidence="9 12">
    <name type="scientific">Photobacterium angustum</name>
    <dbReference type="NCBI Taxonomy" id="661"/>
    <lineage>
        <taxon>Bacteria</taxon>
        <taxon>Pseudomonadati</taxon>
        <taxon>Pseudomonadota</taxon>
        <taxon>Gammaproteobacteria</taxon>
        <taxon>Vibrionales</taxon>
        <taxon>Vibrionaceae</taxon>
        <taxon>Photobacterium</taxon>
    </lineage>
</organism>
<dbReference type="InterPro" id="IPR001519">
    <property type="entry name" value="Ferritin"/>
</dbReference>
<dbReference type="GO" id="GO:0006826">
    <property type="term" value="P:iron ion transport"/>
    <property type="evidence" value="ECO:0007669"/>
    <property type="project" value="InterPro"/>
</dbReference>
<dbReference type="FunFam" id="1.20.1260.10:FF:000001">
    <property type="entry name" value="Non-heme ferritin"/>
    <property type="match status" value="1"/>
</dbReference>
<dbReference type="PROSITE" id="PS50905">
    <property type="entry name" value="FERRITIN_LIKE"/>
    <property type="match status" value="1"/>
</dbReference>
<comment type="subcellular location">
    <subcellularLocation>
        <location evidence="7">Cytoplasm</location>
    </subcellularLocation>
</comment>
<keyword evidence="11" id="KW-1185">Reference proteome</keyword>
<dbReference type="Gene3D" id="1.20.1260.10">
    <property type="match status" value="1"/>
</dbReference>
<evidence type="ECO:0000256" key="4">
    <source>
        <dbReference type="ARBA" id="ARBA00023002"/>
    </source>
</evidence>
<dbReference type="EMBL" id="PYOY01000020">
    <property type="protein sequence ID" value="PSX01852.1"/>
    <property type="molecule type" value="Genomic_DNA"/>
</dbReference>
<dbReference type="InterPro" id="IPR009078">
    <property type="entry name" value="Ferritin-like_SF"/>
</dbReference>
<dbReference type="SUPFAM" id="SSF47240">
    <property type="entry name" value="Ferritin-like"/>
    <property type="match status" value="1"/>
</dbReference>
<dbReference type="Proteomes" id="UP000240989">
    <property type="component" value="Unassembled WGS sequence"/>
</dbReference>
<dbReference type="GO" id="GO:0005829">
    <property type="term" value="C:cytosol"/>
    <property type="evidence" value="ECO:0007669"/>
    <property type="project" value="TreeGrafter"/>
</dbReference>
<dbReference type="GO" id="GO:0042802">
    <property type="term" value="F:identical protein binding"/>
    <property type="evidence" value="ECO:0007669"/>
    <property type="project" value="UniProtKB-ARBA"/>
</dbReference>
<keyword evidence="4" id="KW-0560">Oxidoreductase</keyword>
<comment type="function">
    <text evidence="7">Iron-storage protein.</text>
</comment>
<dbReference type="GeneID" id="61231715"/>
<dbReference type="PANTHER" id="PTHR11431">
    <property type="entry name" value="FERRITIN"/>
    <property type="match status" value="1"/>
</dbReference>
<comment type="catalytic activity">
    <reaction evidence="7">
        <text>4 Fe(2+) + O2 + 6 H2O = 4 iron(III) oxide-hydroxide + 12 H(+)</text>
        <dbReference type="Rhea" id="RHEA:11972"/>
        <dbReference type="ChEBI" id="CHEBI:15377"/>
        <dbReference type="ChEBI" id="CHEBI:15378"/>
        <dbReference type="ChEBI" id="CHEBI:15379"/>
        <dbReference type="ChEBI" id="CHEBI:29033"/>
        <dbReference type="ChEBI" id="CHEBI:78619"/>
        <dbReference type="EC" id="1.16.3.2"/>
    </reaction>
</comment>
<comment type="caution">
    <text evidence="9">The sequence shown here is derived from an EMBL/GenBank/DDBJ whole genome shotgun (WGS) entry which is preliminary data.</text>
</comment>
<feature type="binding site" evidence="6">
    <location>
        <position position="127"/>
    </location>
    <ligand>
        <name>Fe cation</name>
        <dbReference type="ChEBI" id="CHEBI:24875"/>
        <label>1</label>
    </ligand>
</feature>
<reference evidence="11 12" key="1">
    <citation type="submission" date="2018-01" db="EMBL/GenBank/DDBJ databases">
        <title>Whole genome sequencing of Histamine producing bacteria.</title>
        <authorList>
            <person name="Butler K."/>
        </authorList>
    </citation>
    <scope>NUCLEOTIDE SEQUENCE [LARGE SCALE GENOMIC DNA]</scope>
    <source>
        <strain evidence="9 12">A2-1</strain>
        <strain evidence="10 11">A6-1</strain>
    </source>
</reference>
<evidence type="ECO:0000313" key="11">
    <source>
        <dbReference type="Proteomes" id="UP000240989"/>
    </source>
</evidence>
<dbReference type="AlphaFoldDB" id="A0A0D8MFD5"/>
<dbReference type="Pfam" id="PF00210">
    <property type="entry name" value="Ferritin"/>
    <property type="match status" value="1"/>
</dbReference>
<feature type="domain" description="Ferritin-like diiron" evidence="8">
    <location>
        <begin position="1"/>
        <end position="145"/>
    </location>
</feature>
<accession>A0A0D8MFD5</accession>
<dbReference type="GO" id="GO:0004322">
    <property type="term" value="F:ferroxidase activity"/>
    <property type="evidence" value="ECO:0007669"/>
    <property type="project" value="TreeGrafter"/>
</dbReference>
<evidence type="ECO:0000313" key="12">
    <source>
        <dbReference type="Proteomes" id="UP000241440"/>
    </source>
</evidence>
<evidence type="ECO:0000256" key="6">
    <source>
        <dbReference type="PIRSR" id="PIRSR601519-1"/>
    </source>
</evidence>
<dbReference type="Proteomes" id="UP000241440">
    <property type="component" value="Unassembled WGS sequence"/>
</dbReference>
<proteinExistence type="inferred from homology"/>
<dbReference type="GO" id="GO:0006879">
    <property type="term" value="P:intracellular iron ion homeostasis"/>
    <property type="evidence" value="ECO:0007669"/>
    <property type="project" value="UniProtKB-KW"/>
</dbReference>
<evidence type="ECO:0000256" key="1">
    <source>
        <dbReference type="ARBA" id="ARBA00006950"/>
    </source>
</evidence>
<dbReference type="GO" id="GO:0008198">
    <property type="term" value="F:ferrous iron binding"/>
    <property type="evidence" value="ECO:0007669"/>
    <property type="project" value="TreeGrafter"/>
</dbReference>
<dbReference type="PANTHER" id="PTHR11431:SF127">
    <property type="entry name" value="BACTERIAL NON-HEME FERRITIN"/>
    <property type="match status" value="1"/>
</dbReference>
<dbReference type="CDD" id="cd01055">
    <property type="entry name" value="Nonheme_Ferritin"/>
    <property type="match status" value="1"/>
</dbReference>
<dbReference type="RefSeq" id="WP_005372142.1">
    <property type="nucleotide sequence ID" value="NZ_JAKJTG010000040.1"/>
</dbReference>
<dbReference type="EC" id="1.16.3.2" evidence="7"/>
<comment type="similarity">
    <text evidence="1 7">Belongs to the ferritin family. Prokaryotic subfamily.</text>
</comment>
<dbReference type="InterPro" id="IPR008331">
    <property type="entry name" value="Ferritin_DPS_dom"/>
</dbReference>